<dbReference type="RefSeq" id="WP_084312540.1">
    <property type="nucleotide sequence ID" value="NZ_FNIJ01000007.1"/>
</dbReference>
<proteinExistence type="predicted"/>
<accession>A0A1H0GHL2</accession>
<organism evidence="2 3">
    <name type="scientific">Pseudomonas jinjuensis</name>
    <dbReference type="NCBI Taxonomy" id="198616"/>
    <lineage>
        <taxon>Bacteria</taxon>
        <taxon>Pseudomonadati</taxon>
        <taxon>Pseudomonadota</taxon>
        <taxon>Gammaproteobacteria</taxon>
        <taxon>Pseudomonadales</taxon>
        <taxon>Pseudomonadaceae</taxon>
        <taxon>Pseudomonas</taxon>
    </lineage>
</organism>
<dbReference type="AlphaFoldDB" id="A0A1H0GHL2"/>
<protein>
    <submittedName>
        <fullName evidence="2">Pimeloyl-ACP methyl ester carboxylesterase</fullName>
    </submittedName>
</protein>
<dbReference type="OrthoDB" id="9815441at2"/>
<feature type="domain" description="AB hydrolase-1" evidence="1">
    <location>
        <begin position="40"/>
        <end position="276"/>
    </location>
</feature>
<dbReference type="InterPro" id="IPR029058">
    <property type="entry name" value="AB_hydrolase_fold"/>
</dbReference>
<gene>
    <name evidence="2" type="ORF">SAMN05216193_107196</name>
</gene>
<dbReference type="InterPro" id="IPR000073">
    <property type="entry name" value="AB_hydrolase_1"/>
</dbReference>
<evidence type="ECO:0000313" key="2">
    <source>
        <dbReference type="EMBL" id="SDO06445.1"/>
    </source>
</evidence>
<dbReference type="Proteomes" id="UP000242957">
    <property type="component" value="Unassembled WGS sequence"/>
</dbReference>
<reference evidence="3" key="1">
    <citation type="submission" date="2016-10" db="EMBL/GenBank/DDBJ databases">
        <authorList>
            <person name="Varghese N."/>
            <person name="Submissions S."/>
        </authorList>
    </citation>
    <scope>NUCLEOTIDE SEQUENCE [LARGE SCALE GENOMIC DNA]</scope>
    <source>
        <strain evidence="3">JCM 21621</strain>
    </source>
</reference>
<evidence type="ECO:0000313" key="3">
    <source>
        <dbReference type="Proteomes" id="UP000242957"/>
    </source>
</evidence>
<sequence>MYKQNQDATHLNYIVRGLGLSLSGRARVPESEDSARHPLIIAIHGGIYSSKYFDVEGYSLLDRAEAQQLPIFAIDRPGYGLSADYAVNAPSIMDNAEILDSAIHELWHSYKHKACGIVLIGHSIGGAITIAIAARQPTWPLLGISVSGVGLDPVPESKDKWNEVPEDQALVSIPPEAMNGFFFGPPGTYEQGVMPQASYVANAPAPRSELVNIGLHWPRLVNRLAARVKVPVHYRQPEFEQLWPVDEETVRRFADAFVNCPDMDAALFREAGHCIDFHRSGEAFQLEQLAFAKRCAARA</sequence>
<dbReference type="Pfam" id="PF12697">
    <property type="entry name" value="Abhydrolase_6"/>
    <property type="match status" value="1"/>
</dbReference>
<evidence type="ECO:0000259" key="1">
    <source>
        <dbReference type="Pfam" id="PF12697"/>
    </source>
</evidence>
<dbReference type="STRING" id="198616.SAMN05216193_107196"/>
<name>A0A1H0GHL2_9PSED</name>
<dbReference type="Gene3D" id="3.40.50.1820">
    <property type="entry name" value="alpha/beta hydrolase"/>
    <property type="match status" value="1"/>
</dbReference>
<dbReference type="SUPFAM" id="SSF53474">
    <property type="entry name" value="alpha/beta-Hydrolases"/>
    <property type="match status" value="1"/>
</dbReference>
<keyword evidence="3" id="KW-1185">Reference proteome</keyword>
<dbReference type="EMBL" id="FNIJ01000007">
    <property type="protein sequence ID" value="SDO06445.1"/>
    <property type="molecule type" value="Genomic_DNA"/>
</dbReference>